<proteinExistence type="predicted"/>
<accession>A0A0N1HRF9</accession>
<dbReference type="Proteomes" id="UP000038010">
    <property type="component" value="Unassembled WGS sequence"/>
</dbReference>
<protein>
    <submittedName>
        <fullName evidence="1">Uncharacterized protein</fullName>
    </submittedName>
</protein>
<dbReference type="EMBL" id="LFJN01000011">
    <property type="protein sequence ID" value="KPI40843.1"/>
    <property type="molecule type" value="Genomic_DNA"/>
</dbReference>
<keyword evidence="2" id="KW-1185">Reference proteome</keyword>
<dbReference type="GeneID" id="28731465"/>
<dbReference type="VEuPathDB" id="FungiDB:AB675_10791"/>
<dbReference type="RefSeq" id="XP_018000806.1">
    <property type="nucleotide sequence ID" value="XM_018139585.1"/>
</dbReference>
<name>A0A0N1HRF9_9EURO</name>
<reference evidence="1 2" key="1">
    <citation type="submission" date="2015-06" db="EMBL/GenBank/DDBJ databases">
        <title>Draft genome of the ant-associated black yeast Phialophora attae CBS 131958.</title>
        <authorList>
            <person name="Moreno L.F."/>
            <person name="Stielow B.J."/>
            <person name="de Hoog S."/>
            <person name="Vicente V.A."/>
            <person name="Weiss V.A."/>
            <person name="de Vries M."/>
            <person name="Cruz L.M."/>
            <person name="Souza E.M."/>
        </authorList>
    </citation>
    <scope>NUCLEOTIDE SEQUENCE [LARGE SCALE GENOMIC DNA]</scope>
    <source>
        <strain evidence="1 2">CBS 131958</strain>
    </source>
</reference>
<sequence>MCFALLLDRFTVPFTGTLPRPAIHRMTILEERQLAIEATASRDSLLACVQQLPFDIRQVIWHNLPFNVRHVVCKLYFVTMLEKILSRSLSEEEAAEVDEKLQQWSWQERKWGRKWNFSKRGLMGRIEELCCGVCDFDIFADPMVDVLVKWLEQQREPTARLDTVEDAAEFVIEACEYEYGPKLDSTDFRILEHGLNSRKAAGGFNCPMDVWNLVVPIHARYNKYGFNETKHGGLWWRCYARLYDVDHDYIDF</sequence>
<gene>
    <name evidence="1" type="ORF">AB675_10791</name>
</gene>
<dbReference type="AlphaFoldDB" id="A0A0N1HRF9"/>
<comment type="caution">
    <text evidence="1">The sequence shown here is derived from an EMBL/GenBank/DDBJ whole genome shotgun (WGS) entry which is preliminary data.</text>
</comment>
<organism evidence="1 2">
    <name type="scientific">Cyphellophora attinorum</name>
    <dbReference type="NCBI Taxonomy" id="1664694"/>
    <lineage>
        <taxon>Eukaryota</taxon>
        <taxon>Fungi</taxon>
        <taxon>Dikarya</taxon>
        <taxon>Ascomycota</taxon>
        <taxon>Pezizomycotina</taxon>
        <taxon>Eurotiomycetes</taxon>
        <taxon>Chaetothyriomycetidae</taxon>
        <taxon>Chaetothyriales</taxon>
        <taxon>Cyphellophoraceae</taxon>
        <taxon>Cyphellophora</taxon>
    </lineage>
</organism>
<evidence type="ECO:0000313" key="2">
    <source>
        <dbReference type="Proteomes" id="UP000038010"/>
    </source>
</evidence>
<evidence type="ECO:0000313" key="1">
    <source>
        <dbReference type="EMBL" id="KPI40843.1"/>
    </source>
</evidence>